<dbReference type="PROSITE" id="PS50004">
    <property type="entry name" value="C2"/>
    <property type="match status" value="1"/>
</dbReference>
<keyword evidence="3" id="KW-1185">Reference proteome</keyword>
<protein>
    <recommendedName>
        <fullName evidence="1">C2 domain-containing protein</fullName>
    </recommendedName>
</protein>
<dbReference type="GO" id="GO:0005544">
    <property type="term" value="F:calcium-dependent phospholipid binding"/>
    <property type="evidence" value="ECO:0007669"/>
    <property type="project" value="InterPro"/>
</dbReference>
<dbReference type="PANTHER" id="PTHR10857:SF112">
    <property type="entry name" value="COPINE-9"/>
    <property type="match status" value="1"/>
</dbReference>
<reference evidence="2" key="2">
    <citation type="submission" date="2025-09" db="UniProtKB">
        <authorList>
            <consortium name="Ensembl"/>
        </authorList>
    </citation>
    <scope>IDENTIFICATION</scope>
</reference>
<dbReference type="InterPro" id="IPR035892">
    <property type="entry name" value="C2_domain_sf"/>
</dbReference>
<organism evidence="2 3">
    <name type="scientific">Cyprinodon variegatus</name>
    <name type="common">Sheepshead minnow</name>
    <dbReference type="NCBI Taxonomy" id="28743"/>
    <lineage>
        <taxon>Eukaryota</taxon>
        <taxon>Metazoa</taxon>
        <taxon>Chordata</taxon>
        <taxon>Craniata</taxon>
        <taxon>Vertebrata</taxon>
        <taxon>Euteleostomi</taxon>
        <taxon>Actinopterygii</taxon>
        <taxon>Neopterygii</taxon>
        <taxon>Teleostei</taxon>
        <taxon>Neoteleostei</taxon>
        <taxon>Acanthomorphata</taxon>
        <taxon>Ovalentaria</taxon>
        <taxon>Atherinomorphae</taxon>
        <taxon>Cyprinodontiformes</taxon>
        <taxon>Cyprinodontidae</taxon>
        <taxon>Cyprinodon</taxon>
    </lineage>
</organism>
<evidence type="ECO:0000259" key="1">
    <source>
        <dbReference type="PROSITE" id="PS50004"/>
    </source>
</evidence>
<dbReference type="Ensembl" id="ENSCVAT00000026573.1">
    <property type="protein sequence ID" value="ENSCVAP00000017808.1"/>
    <property type="gene ID" value="ENSCVAG00000020961.1"/>
</dbReference>
<dbReference type="GO" id="GO:0071277">
    <property type="term" value="P:cellular response to calcium ion"/>
    <property type="evidence" value="ECO:0007669"/>
    <property type="project" value="TreeGrafter"/>
</dbReference>
<proteinExistence type="predicted"/>
<evidence type="ECO:0000313" key="3">
    <source>
        <dbReference type="Proteomes" id="UP000265020"/>
    </source>
</evidence>
<dbReference type="InterPro" id="IPR045052">
    <property type="entry name" value="Copine"/>
</dbReference>
<dbReference type="SUPFAM" id="SSF49562">
    <property type="entry name" value="C2 domain (Calcium/lipid-binding domain, CaLB)"/>
    <property type="match status" value="1"/>
</dbReference>
<name>A0A3Q2DFM4_CYPVA</name>
<dbReference type="GO" id="GO:0005886">
    <property type="term" value="C:plasma membrane"/>
    <property type="evidence" value="ECO:0007669"/>
    <property type="project" value="TreeGrafter"/>
</dbReference>
<dbReference type="Proteomes" id="UP000265020">
    <property type="component" value="Unassembled WGS sequence"/>
</dbReference>
<reference evidence="2" key="1">
    <citation type="submission" date="2025-08" db="UniProtKB">
        <authorList>
            <consortium name="Ensembl"/>
        </authorList>
    </citation>
    <scope>IDENTIFICATION</scope>
</reference>
<dbReference type="PANTHER" id="PTHR10857">
    <property type="entry name" value="COPINE"/>
    <property type="match status" value="1"/>
</dbReference>
<dbReference type="InterPro" id="IPR037768">
    <property type="entry name" value="C2B_Copine"/>
</dbReference>
<dbReference type="Gene3D" id="2.60.40.150">
    <property type="entry name" value="C2 domain"/>
    <property type="match status" value="1"/>
</dbReference>
<dbReference type="Pfam" id="PF00168">
    <property type="entry name" value="C2"/>
    <property type="match status" value="1"/>
</dbReference>
<dbReference type="STRING" id="28743.ENSCVAP00000017808"/>
<dbReference type="CDD" id="cd04047">
    <property type="entry name" value="C2B_Copine"/>
    <property type="match status" value="1"/>
</dbReference>
<accession>A0A3Q2DFM4</accession>
<dbReference type="GeneTree" id="ENSGT00940000159659"/>
<dbReference type="OMA" id="VDSEHTF"/>
<dbReference type="InterPro" id="IPR000008">
    <property type="entry name" value="C2_dom"/>
</dbReference>
<feature type="domain" description="C2" evidence="1">
    <location>
        <begin position="1"/>
        <end position="64"/>
    </location>
</feature>
<dbReference type="AlphaFoldDB" id="A0A3Q2DFM4"/>
<evidence type="ECO:0000313" key="2">
    <source>
        <dbReference type="Ensembl" id="ENSCVAP00000017808.1"/>
    </source>
</evidence>
<sequence>IKNNLNPVWQPFIIPVRALCNGDYDRTVKVDVYDWDRDGSHDFIGEFTTSYRELSRGQSQFNVYEVLNPKKKGKKKKYVNSGTVTLLSFKVDSEHTFPTSLHYMSPYQMNAYAMALKARESHSTLI</sequence>